<dbReference type="InterPro" id="IPR001680">
    <property type="entry name" value="WD40_rpt"/>
</dbReference>
<keyword evidence="8" id="KW-0966">Cell projection</keyword>
<dbReference type="AlphaFoldDB" id="A0A068Y5W3"/>
<dbReference type="PANTHER" id="PTHR12442:SF12">
    <property type="entry name" value="DYNEIN AXONEMAL INTERMEDIATE CHAIN 4"/>
    <property type="match status" value="1"/>
</dbReference>
<evidence type="ECO:0000256" key="8">
    <source>
        <dbReference type="ARBA" id="ARBA00023273"/>
    </source>
</evidence>
<dbReference type="PANTHER" id="PTHR12442">
    <property type="entry name" value="DYNEIN INTERMEDIATE CHAIN"/>
    <property type="match status" value="1"/>
</dbReference>
<feature type="compositionally biased region" description="Polar residues" evidence="13">
    <location>
        <begin position="91"/>
        <end position="103"/>
    </location>
</feature>
<dbReference type="InterPro" id="IPR050687">
    <property type="entry name" value="Dynein_IC"/>
</dbReference>
<dbReference type="InterPro" id="IPR036322">
    <property type="entry name" value="WD40_repeat_dom_sf"/>
</dbReference>
<keyword evidence="5" id="KW-0282">Flagellum</keyword>
<feature type="region of interest" description="Disordered" evidence="13">
    <location>
        <begin position="91"/>
        <end position="126"/>
    </location>
</feature>
<dbReference type="STRING" id="6211.A0A068Y5W3"/>
<dbReference type="SMART" id="SM00320">
    <property type="entry name" value="WD40"/>
    <property type="match status" value="4"/>
</dbReference>
<evidence type="ECO:0000256" key="3">
    <source>
        <dbReference type="ARBA" id="ARBA00022574"/>
    </source>
</evidence>
<dbReference type="PROSITE" id="PS50082">
    <property type="entry name" value="WD_REPEATS_2"/>
    <property type="match status" value="2"/>
</dbReference>
<dbReference type="Pfam" id="PF00400">
    <property type="entry name" value="WD40"/>
    <property type="match status" value="2"/>
</dbReference>
<keyword evidence="15" id="KW-1185">Reference proteome</keyword>
<evidence type="ECO:0000313" key="15">
    <source>
        <dbReference type="Proteomes" id="UP000017246"/>
    </source>
</evidence>
<sequence length="892" mass="99030">MSYIAKKPAVPNKASSDTSSDRGIGYSASKLFSEQQMQIFDEFGNDLTPLPMIFEDKRVQQMDKENTLDPSILQTSQLQFFNQPFSRSLQSVSNPFSETTSEQSESHVTKNESVAEVREIEEEETSENIDLDEQIYITVAETEVYWLFDQQPYFMPSDDEFASYQIQRNSDYKALCAARLENDRYMERGMNTMPNPTIVKVSQTKAIEYSDKAVNATVYDIWDTFQRALKEGFGDCVDTTPQLDQDAMNSGPPMRSSDIPTAISRNLIEKNNPLQLSEGIGDVNTVSGECVYSGRALSVDTGELSSMNTGSGDNVTTFSKSKLSQSLDANDRNLLNLLKNMEKALNLNCYYEKYLHYRSVLLNRLFEESHKTSEASESDATAAPSPSATKSNRASAAPLMSGVGETEAEGPRPSVRQTTFVRQSLVVPPLQPDTATTADTHDPSAPNGGGGGSGAPTEGRRMSGPNTENGVERASNATRKATGNKPLTVEATPSLYLKGSSNIYTPPALLLLWRFGCSFTKGRNVASLAFNPRNKDILAVGYGAFEFDRQQSGLVCCWSVKKINFPERLFCTPSGVTAIAWSSKNENLLAVGMFNGVIAIFDARKGSQTPILDTTHATGRHYSPVCKLEWVSREAGRSAGHAESLISCSMDGRITEWFTLKGFDCTDLMLLKRPRLKIPNYAMKKKHAEALIVRHAVGTALCFNDLDPNIYLVGTENGQIHRCSCSYAEQYLNTYNGHTSSVYAVKYSPFLPHVFLSCSADWTVRLWHSDRQKCYLTMATHSSAVNDLTWSHDHGAVFACTNEGNLEIWDLERSTLDPVYVESVCADTTMSAVLFTEDSDVSRPTSKLHTTPFLRQMFTPIYMVLFLTNKYAGINKSHAYQLEPHVFDEHSR</sequence>
<evidence type="ECO:0000256" key="1">
    <source>
        <dbReference type="ARBA" id="ARBA00004611"/>
    </source>
</evidence>
<comment type="subcellular location">
    <subcellularLocation>
        <location evidence="1">Cytoplasm</location>
        <location evidence="1">Cytoskeleton</location>
        <location evidence="1">Flagellum axoneme</location>
    </subcellularLocation>
    <subcellularLocation>
        <location evidence="9">Dynein axonemal particle</location>
    </subcellularLocation>
</comment>
<dbReference type="eggNOG" id="KOG1587">
    <property type="taxonomic scope" value="Eukaryota"/>
</dbReference>
<evidence type="ECO:0000256" key="4">
    <source>
        <dbReference type="ARBA" id="ARBA00022737"/>
    </source>
</evidence>
<evidence type="ECO:0000256" key="6">
    <source>
        <dbReference type="ARBA" id="ARBA00023069"/>
    </source>
</evidence>
<feature type="repeat" description="WD" evidence="12">
    <location>
        <begin position="735"/>
        <end position="777"/>
    </location>
</feature>
<dbReference type="Gene3D" id="2.130.10.10">
    <property type="entry name" value="YVTN repeat-like/Quinoprotein amine dehydrogenase"/>
    <property type="match status" value="1"/>
</dbReference>
<dbReference type="GO" id="GO:0003341">
    <property type="term" value="P:cilium movement"/>
    <property type="evidence" value="ECO:0007669"/>
    <property type="project" value="TreeGrafter"/>
</dbReference>
<evidence type="ECO:0000256" key="13">
    <source>
        <dbReference type="SAM" id="MobiDB-lite"/>
    </source>
</evidence>
<keyword evidence="3 12" id="KW-0853">WD repeat</keyword>
<dbReference type="GO" id="GO:0045503">
    <property type="term" value="F:dynein light chain binding"/>
    <property type="evidence" value="ECO:0007669"/>
    <property type="project" value="TreeGrafter"/>
</dbReference>
<evidence type="ECO:0000256" key="9">
    <source>
        <dbReference type="ARBA" id="ARBA00024190"/>
    </source>
</evidence>
<feature type="repeat" description="WD" evidence="12">
    <location>
        <begin position="778"/>
        <end position="819"/>
    </location>
</feature>
<keyword evidence="4" id="KW-0677">Repeat</keyword>
<dbReference type="Proteomes" id="UP000017246">
    <property type="component" value="Unassembled WGS sequence"/>
</dbReference>
<evidence type="ECO:0000256" key="10">
    <source>
        <dbReference type="ARBA" id="ARBA00040002"/>
    </source>
</evidence>
<name>A0A068Y5W3_ECHMU</name>
<organism evidence="14 15">
    <name type="scientific">Echinococcus multilocularis</name>
    <name type="common">Fox tapeworm</name>
    <dbReference type="NCBI Taxonomy" id="6211"/>
    <lineage>
        <taxon>Eukaryota</taxon>
        <taxon>Metazoa</taxon>
        <taxon>Spiralia</taxon>
        <taxon>Lophotrochozoa</taxon>
        <taxon>Platyhelminthes</taxon>
        <taxon>Cestoda</taxon>
        <taxon>Eucestoda</taxon>
        <taxon>Cyclophyllidea</taxon>
        <taxon>Taeniidae</taxon>
        <taxon>Echinococcus</taxon>
    </lineage>
</organism>
<evidence type="ECO:0000256" key="12">
    <source>
        <dbReference type="PROSITE-ProRule" id="PRU00221"/>
    </source>
</evidence>
<keyword evidence="6" id="KW-0969">Cilium</keyword>
<evidence type="ECO:0000256" key="2">
    <source>
        <dbReference type="ARBA" id="ARBA00022490"/>
    </source>
</evidence>
<dbReference type="GO" id="GO:0005858">
    <property type="term" value="C:axonemal dynein complex"/>
    <property type="evidence" value="ECO:0007669"/>
    <property type="project" value="TreeGrafter"/>
</dbReference>
<feature type="compositionally biased region" description="Basic and acidic residues" evidence="13">
    <location>
        <begin position="104"/>
        <end position="118"/>
    </location>
</feature>
<reference evidence="14" key="2">
    <citation type="submission" date="2015-11" db="EMBL/GenBank/DDBJ databases">
        <authorList>
            <person name="Zhang Y."/>
            <person name="Guo Z."/>
        </authorList>
    </citation>
    <scope>NUCLEOTIDE SEQUENCE</scope>
</reference>
<feature type="compositionally biased region" description="Polar residues" evidence="13">
    <location>
        <begin position="464"/>
        <end position="481"/>
    </location>
</feature>
<keyword evidence="2" id="KW-0963">Cytoplasm</keyword>
<dbReference type="GO" id="GO:0120293">
    <property type="term" value="C:dynein axonemal particle"/>
    <property type="evidence" value="ECO:0007669"/>
    <property type="project" value="UniProtKB-SubCell"/>
</dbReference>
<dbReference type="EMBL" id="LN902845">
    <property type="protein sequence ID" value="CUT98977.1"/>
    <property type="molecule type" value="Genomic_DNA"/>
</dbReference>
<feature type="compositionally biased region" description="Low complexity" evidence="13">
    <location>
        <begin position="432"/>
        <end position="446"/>
    </location>
</feature>
<dbReference type="OrthoDB" id="10259804at2759"/>
<evidence type="ECO:0000256" key="5">
    <source>
        <dbReference type="ARBA" id="ARBA00022846"/>
    </source>
</evidence>
<evidence type="ECO:0000313" key="14">
    <source>
        <dbReference type="EMBL" id="CUT98977.1"/>
    </source>
</evidence>
<accession>A0A068Y5W3</accession>
<dbReference type="GO" id="GO:0045504">
    <property type="term" value="F:dynein heavy chain binding"/>
    <property type="evidence" value="ECO:0007669"/>
    <property type="project" value="TreeGrafter"/>
</dbReference>
<protein>
    <recommendedName>
        <fullName evidence="10">Dynein axonemal intermediate chain 4</fullName>
    </recommendedName>
    <alternativeName>
        <fullName evidence="11">WD repeat-containing protein 78</fullName>
    </alternativeName>
</protein>
<feature type="compositionally biased region" description="Low complexity" evidence="13">
    <location>
        <begin position="378"/>
        <end position="391"/>
    </location>
</feature>
<feature type="region of interest" description="Disordered" evidence="13">
    <location>
        <begin position="372"/>
        <end position="486"/>
    </location>
</feature>
<feature type="region of interest" description="Disordered" evidence="13">
    <location>
        <begin position="1"/>
        <end position="23"/>
    </location>
</feature>
<evidence type="ECO:0000256" key="11">
    <source>
        <dbReference type="ARBA" id="ARBA00041557"/>
    </source>
</evidence>
<proteinExistence type="predicted"/>
<dbReference type="OMA" id="CPADERL"/>
<reference evidence="14" key="1">
    <citation type="journal article" date="2013" name="Nature">
        <title>The genomes of four tapeworm species reveal adaptations to parasitism.</title>
        <authorList>
            <person name="Tsai I.J."/>
            <person name="Zarowiecki M."/>
            <person name="Holroyd N."/>
            <person name="Garciarrubio A."/>
            <person name="Sanchez-Flores A."/>
            <person name="Brooks K.L."/>
            <person name="Tracey A."/>
            <person name="Bobes R.J."/>
            <person name="Fragoso G."/>
            <person name="Sciutto E."/>
            <person name="Aslett M."/>
            <person name="Beasley H."/>
            <person name="Bennett H.M."/>
            <person name="Cai J."/>
            <person name="Camicia F."/>
            <person name="Clark R."/>
            <person name="Cucher M."/>
            <person name="De Silva N."/>
            <person name="Day T.A."/>
            <person name="Deplazes P."/>
            <person name="Estrada K."/>
            <person name="Fernandez C."/>
            <person name="Holland P.W."/>
            <person name="Hou J."/>
            <person name="Hu S."/>
            <person name="Huckvale T."/>
            <person name="Hung S.S."/>
            <person name="Kamenetzky L."/>
            <person name="Keane J.A."/>
            <person name="Kiss F."/>
            <person name="Koziol U."/>
            <person name="Lambert O."/>
            <person name="Liu K."/>
            <person name="Luo X."/>
            <person name="Luo Y."/>
            <person name="Macchiaroli N."/>
            <person name="Nichol S."/>
            <person name="Paps J."/>
            <person name="Parkinson J."/>
            <person name="Pouchkina-Stantcheva N."/>
            <person name="Riddiford N."/>
            <person name="Rosenzvit M."/>
            <person name="Salinas G."/>
            <person name="Wasmuth J.D."/>
            <person name="Zamanian M."/>
            <person name="Zheng Y."/>
            <person name="Cai X."/>
            <person name="Soberon X."/>
            <person name="Olson P.D."/>
            <person name="Laclette J.P."/>
            <person name="Brehm K."/>
            <person name="Berriman M."/>
            <person name="Garciarrubio A."/>
            <person name="Bobes R.J."/>
            <person name="Fragoso G."/>
            <person name="Sanchez-Flores A."/>
            <person name="Estrada K."/>
            <person name="Cevallos M.A."/>
            <person name="Morett E."/>
            <person name="Gonzalez V."/>
            <person name="Portillo T."/>
            <person name="Ochoa-Leyva A."/>
            <person name="Jose M.V."/>
            <person name="Sciutto E."/>
            <person name="Landa A."/>
            <person name="Jimenez L."/>
            <person name="Valdes V."/>
            <person name="Carrero J.C."/>
            <person name="Larralde C."/>
            <person name="Morales-Montor J."/>
            <person name="Limon-Lason J."/>
            <person name="Soberon X."/>
            <person name="Laclette J.P."/>
        </authorList>
    </citation>
    <scope>NUCLEOTIDE SEQUENCE [LARGE SCALE GENOMIC DNA]</scope>
</reference>
<dbReference type="SUPFAM" id="SSF50978">
    <property type="entry name" value="WD40 repeat-like"/>
    <property type="match status" value="1"/>
</dbReference>
<evidence type="ECO:0000256" key="7">
    <source>
        <dbReference type="ARBA" id="ARBA00023212"/>
    </source>
</evidence>
<dbReference type="InterPro" id="IPR015943">
    <property type="entry name" value="WD40/YVTN_repeat-like_dom_sf"/>
</dbReference>
<keyword evidence="7" id="KW-0206">Cytoskeleton</keyword>
<dbReference type="PROSITE" id="PS50294">
    <property type="entry name" value="WD_REPEATS_REGION"/>
    <property type="match status" value="2"/>
</dbReference>